<comment type="caution">
    <text evidence="3">The sequence shown here is derived from an EMBL/GenBank/DDBJ whole genome shotgun (WGS) entry which is preliminary data.</text>
</comment>
<dbReference type="Proteomes" id="UP001521785">
    <property type="component" value="Unassembled WGS sequence"/>
</dbReference>
<sequence>MRTAGLVVALGGLLNVAFANVVCNTEAVHSKPRIISAAEKDGFASSVEEVCSTTESFSESRSGSTVFTITGTDEALGSDECEAQFHSIIEQCVASHNFGGGRLITTDGLTFEVSTTDADIHALEARRSRGGRSRTSKARTKKTRPKKTKKTKTKKTKKPKTKKPKTKKPKTTKPKTKKPKKPTSCPLPKKKTGIKRFIPDFILKRAGSGSSAAGAAGCSVPEEVDATNAFKSLAKDFPNAKNGEFYKFTSKSPFTEPGPNETEDELKALQRSLGFDHIAVVVGEVKITERITGKGAAKKKIIKKDFVGSIIDLIKKTSGAAEYREKVFAPKKVFTLHQGAKTTKAKAGKAKSKGKEYFDEPAHKKYSVTSNNCNTFAQDLLKDI</sequence>
<feature type="region of interest" description="Disordered" evidence="1">
    <location>
        <begin position="122"/>
        <end position="191"/>
    </location>
</feature>
<keyword evidence="2" id="KW-0732">Signal</keyword>
<keyword evidence="4" id="KW-1185">Reference proteome</keyword>
<gene>
    <name evidence="3" type="ORF">SLS60_003150</name>
</gene>
<feature type="chain" id="PRO_5045554926" evidence="2">
    <location>
        <begin position="20"/>
        <end position="384"/>
    </location>
</feature>
<proteinExistence type="predicted"/>
<feature type="compositionally biased region" description="Basic residues" evidence="1">
    <location>
        <begin position="128"/>
        <end position="181"/>
    </location>
</feature>
<evidence type="ECO:0000313" key="4">
    <source>
        <dbReference type="Proteomes" id="UP001521785"/>
    </source>
</evidence>
<accession>A0ABR3RUU5</accession>
<dbReference type="EMBL" id="JAKJXO020000003">
    <property type="protein sequence ID" value="KAL1608211.1"/>
    <property type="molecule type" value="Genomic_DNA"/>
</dbReference>
<evidence type="ECO:0000256" key="2">
    <source>
        <dbReference type="SAM" id="SignalP"/>
    </source>
</evidence>
<feature type="signal peptide" evidence="2">
    <location>
        <begin position="1"/>
        <end position="19"/>
    </location>
</feature>
<evidence type="ECO:0000256" key="1">
    <source>
        <dbReference type="SAM" id="MobiDB-lite"/>
    </source>
</evidence>
<protein>
    <submittedName>
        <fullName evidence="3">Uncharacterized protein</fullName>
    </submittedName>
</protein>
<evidence type="ECO:0000313" key="3">
    <source>
        <dbReference type="EMBL" id="KAL1608211.1"/>
    </source>
</evidence>
<name>A0ABR3RUU5_9PLEO</name>
<reference evidence="3 4" key="1">
    <citation type="submission" date="2024-02" db="EMBL/GenBank/DDBJ databases">
        <title>De novo assembly and annotation of 12 fungi associated with fruit tree decline syndrome in Ontario, Canada.</title>
        <authorList>
            <person name="Sulman M."/>
            <person name="Ellouze W."/>
            <person name="Ilyukhin E."/>
        </authorList>
    </citation>
    <scope>NUCLEOTIDE SEQUENCE [LARGE SCALE GENOMIC DNA]</scope>
    <source>
        <strain evidence="3 4">M42-189</strain>
    </source>
</reference>
<organism evidence="3 4">
    <name type="scientific">Paraconiothyrium brasiliense</name>
    <dbReference type="NCBI Taxonomy" id="300254"/>
    <lineage>
        <taxon>Eukaryota</taxon>
        <taxon>Fungi</taxon>
        <taxon>Dikarya</taxon>
        <taxon>Ascomycota</taxon>
        <taxon>Pezizomycotina</taxon>
        <taxon>Dothideomycetes</taxon>
        <taxon>Pleosporomycetidae</taxon>
        <taxon>Pleosporales</taxon>
        <taxon>Massarineae</taxon>
        <taxon>Didymosphaeriaceae</taxon>
        <taxon>Paraconiothyrium</taxon>
    </lineage>
</organism>